<reference evidence="1" key="1">
    <citation type="journal article" date="2021" name="J Fungi (Basel)">
        <title>Virulence traits and population genomics of the black yeast Aureobasidium melanogenum.</title>
        <authorList>
            <person name="Cernosa A."/>
            <person name="Sun X."/>
            <person name="Gostincar C."/>
            <person name="Fang C."/>
            <person name="Gunde-Cimerman N."/>
            <person name="Song Z."/>
        </authorList>
    </citation>
    <scope>NUCLEOTIDE SEQUENCE</scope>
    <source>
        <strain evidence="1">EXF-9911</strain>
    </source>
</reference>
<protein>
    <submittedName>
        <fullName evidence="1">Uncharacterized protein</fullName>
    </submittedName>
</protein>
<dbReference type="EMBL" id="JAHFXF010000363">
    <property type="protein sequence ID" value="KAG9689255.1"/>
    <property type="molecule type" value="Genomic_DNA"/>
</dbReference>
<name>A0A9P8EGU2_AURME</name>
<dbReference type="OrthoDB" id="4424523at2759"/>
<comment type="caution">
    <text evidence="1">The sequence shown here is derived from an EMBL/GenBank/DDBJ whole genome shotgun (WGS) entry which is preliminary data.</text>
</comment>
<evidence type="ECO:0000313" key="1">
    <source>
        <dbReference type="EMBL" id="KAG9689255.1"/>
    </source>
</evidence>
<proteinExistence type="predicted"/>
<accession>A0A9P8EGU2</accession>
<dbReference type="Proteomes" id="UP000779574">
    <property type="component" value="Unassembled WGS sequence"/>
</dbReference>
<gene>
    <name evidence="1" type="ORF">KCU76_g9018</name>
</gene>
<reference evidence="1" key="2">
    <citation type="submission" date="2021-08" db="EMBL/GenBank/DDBJ databases">
        <authorList>
            <person name="Gostincar C."/>
            <person name="Sun X."/>
            <person name="Song Z."/>
            <person name="Gunde-Cimerman N."/>
        </authorList>
    </citation>
    <scope>NUCLEOTIDE SEQUENCE</scope>
    <source>
        <strain evidence="1">EXF-9911</strain>
    </source>
</reference>
<evidence type="ECO:0000313" key="2">
    <source>
        <dbReference type="Proteomes" id="UP000779574"/>
    </source>
</evidence>
<dbReference type="AlphaFoldDB" id="A0A9P8EGU2"/>
<sequence length="257" mass="30321">MTEDMKSHDAFLERMRNFVAQDPSPRNPRISTNSSFADRIEAQYQADGHKTWGYVIYRTTYEDETAWTEFMRRLRFWATDSMEFCNGQDVLDKMTWTVFDNKERFDGVNTATIRQHFRDWAETAVRHEQQEPGQVDEDLVSMGRSPRYRYCVQVDAEALKSAVYDAPSPPDFDKDNQGWVKVIDKNWLPRNEDPRFTGRKPDPNMYEEIDGLTKHSVGWVKCPFPSVMTEYYMLFQDPNGYTISYRRPPAVIGYPWK</sequence>
<organism evidence="1 2">
    <name type="scientific">Aureobasidium melanogenum</name>
    <name type="common">Aureobasidium pullulans var. melanogenum</name>
    <dbReference type="NCBI Taxonomy" id="46634"/>
    <lineage>
        <taxon>Eukaryota</taxon>
        <taxon>Fungi</taxon>
        <taxon>Dikarya</taxon>
        <taxon>Ascomycota</taxon>
        <taxon>Pezizomycotina</taxon>
        <taxon>Dothideomycetes</taxon>
        <taxon>Dothideomycetidae</taxon>
        <taxon>Dothideales</taxon>
        <taxon>Saccotheciaceae</taxon>
        <taxon>Aureobasidium</taxon>
    </lineage>
</organism>
<feature type="non-terminal residue" evidence="1">
    <location>
        <position position="257"/>
    </location>
</feature>